<evidence type="ECO:0000256" key="7">
    <source>
        <dbReference type="ARBA" id="ARBA00022475"/>
    </source>
</evidence>
<reference evidence="20 21" key="1">
    <citation type="submission" date="2022-02" db="EMBL/GenBank/DDBJ databases">
        <title>Uncovering new skin microbiome diversity through culturing and metagenomics.</title>
        <authorList>
            <person name="Conlan S."/>
            <person name="Deming C."/>
            <person name="Nisc Comparative Sequencing Program N."/>
            <person name="Segre J.A."/>
        </authorList>
    </citation>
    <scope>NUCLEOTIDE SEQUENCE [LARGE SCALE GENOMIC DNA]</scope>
    <source>
        <strain evidence="20 21">ACRQZ</strain>
    </source>
</reference>
<dbReference type="EC" id="2.7.8.26" evidence="5 19"/>
<sequence>MSGATGGTGAPASGTWTDGVRLAWGMLSAVPVPPPRRVDRPVAGVAMLVAPLATLPLLASWVGWALVARWADAPSLVTGGVAVALLVLLTRAMHQDGLADYADGLSSSYDRERALAVMKTGDVGPSGATAIALCLLLQAASLGALAATWHGIALGAVALVVSRHVLAWGCLRGVPSARPGGLGDMVAGSVARWQAGAALAVLSALAVLASWTSGPASAWWHGPACVAAGLVGCWLVVERAVRRLGGITGDVLGAAIEVSLTLALVLAAILV</sequence>
<accession>A0ABS9Q123</accession>
<dbReference type="RefSeq" id="WP_239263333.1">
    <property type="nucleotide sequence ID" value="NZ_DAMCTM010000009.1"/>
</dbReference>
<feature type="transmembrane region" description="Helical" evidence="19">
    <location>
        <begin position="152"/>
        <end position="171"/>
    </location>
</feature>
<proteinExistence type="inferred from homology"/>
<feature type="transmembrane region" description="Helical" evidence="19">
    <location>
        <begin position="249"/>
        <end position="270"/>
    </location>
</feature>
<evidence type="ECO:0000256" key="9">
    <source>
        <dbReference type="ARBA" id="ARBA00022679"/>
    </source>
</evidence>
<evidence type="ECO:0000256" key="15">
    <source>
        <dbReference type="ARBA" id="ARBA00032605"/>
    </source>
</evidence>
<feature type="transmembrane region" description="Helical" evidence="19">
    <location>
        <begin position="218"/>
        <end position="237"/>
    </location>
</feature>
<organism evidence="20 21">
    <name type="scientific">Arsenicicoccus bolidensis</name>
    <dbReference type="NCBI Taxonomy" id="229480"/>
    <lineage>
        <taxon>Bacteria</taxon>
        <taxon>Bacillati</taxon>
        <taxon>Actinomycetota</taxon>
        <taxon>Actinomycetes</taxon>
        <taxon>Micrococcales</taxon>
        <taxon>Intrasporangiaceae</taxon>
        <taxon>Arsenicicoccus</taxon>
    </lineage>
</organism>
<evidence type="ECO:0000256" key="12">
    <source>
        <dbReference type="ARBA" id="ARBA00022989"/>
    </source>
</evidence>
<keyword evidence="10 19" id="KW-0812">Transmembrane</keyword>
<evidence type="ECO:0000256" key="17">
    <source>
        <dbReference type="ARBA" id="ARBA00048623"/>
    </source>
</evidence>
<evidence type="ECO:0000313" key="20">
    <source>
        <dbReference type="EMBL" id="MCG7321572.1"/>
    </source>
</evidence>
<dbReference type="HAMAP" id="MF_00719">
    <property type="entry name" value="CobS"/>
    <property type="match status" value="1"/>
</dbReference>
<evidence type="ECO:0000256" key="10">
    <source>
        <dbReference type="ARBA" id="ARBA00022692"/>
    </source>
</evidence>
<comment type="function">
    <text evidence="14 19">Joins adenosylcobinamide-GDP and alpha-ribazole to generate adenosylcobalamin (Ado-cobalamin). Also synthesizes adenosylcobalamin 5'-phosphate from adenosylcobinamide-GDP and alpha-ribazole 5'-phosphate.</text>
</comment>
<keyword evidence="21" id="KW-1185">Reference proteome</keyword>
<keyword evidence="11 19" id="KW-0460">Magnesium</keyword>
<evidence type="ECO:0000256" key="8">
    <source>
        <dbReference type="ARBA" id="ARBA00022573"/>
    </source>
</evidence>
<dbReference type="EMBL" id="JAKRCV010000014">
    <property type="protein sequence ID" value="MCG7321572.1"/>
    <property type="molecule type" value="Genomic_DNA"/>
</dbReference>
<evidence type="ECO:0000256" key="4">
    <source>
        <dbReference type="ARBA" id="ARBA00010561"/>
    </source>
</evidence>
<name>A0ABS9Q123_9MICO</name>
<evidence type="ECO:0000313" key="21">
    <source>
        <dbReference type="Proteomes" id="UP001521931"/>
    </source>
</evidence>
<comment type="catalytic activity">
    <reaction evidence="17 19">
        <text>alpha-ribazole + adenosylcob(III)inamide-GDP = adenosylcob(III)alamin + GMP + H(+)</text>
        <dbReference type="Rhea" id="RHEA:16049"/>
        <dbReference type="ChEBI" id="CHEBI:10329"/>
        <dbReference type="ChEBI" id="CHEBI:15378"/>
        <dbReference type="ChEBI" id="CHEBI:18408"/>
        <dbReference type="ChEBI" id="CHEBI:58115"/>
        <dbReference type="ChEBI" id="CHEBI:60487"/>
        <dbReference type="EC" id="2.7.8.26"/>
    </reaction>
</comment>
<evidence type="ECO:0000256" key="1">
    <source>
        <dbReference type="ARBA" id="ARBA00001946"/>
    </source>
</evidence>
<evidence type="ECO:0000256" key="19">
    <source>
        <dbReference type="HAMAP-Rule" id="MF_00719"/>
    </source>
</evidence>
<comment type="pathway">
    <text evidence="3 19">Cofactor biosynthesis; adenosylcobalamin biosynthesis; adenosylcobalamin from cob(II)yrinate a,c-diamide: step 7/7.</text>
</comment>
<comment type="cofactor">
    <cofactor evidence="1 19">
        <name>Mg(2+)</name>
        <dbReference type="ChEBI" id="CHEBI:18420"/>
    </cofactor>
</comment>
<feature type="transmembrane region" description="Helical" evidence="19">
    <location>
        <begin position="73"/>
        <end position="90"/>
    </location>
</feature>
<dbReference type="PANTHER" id="PTHR34148">
    <property type="entry name" value="ADENOSYLCOBINAMIDE-GDP RIBAZOLETRANSFERASE"/>
    <property type="match status" value="1"/>
</dbReference>
<comment type="caution">
    <text evidence="20">The sequence shown here is derived from an EMBL/GenBank/DDBJ whole genome shotgun (WGS) entry which is preliminary data.</text>
</comment>
<keyword evidence="7 19" id="KW-1003">Cell membrane</keyword>
<keyword evidence="13 19" id="KW-0472">Membrane</keyword>
<comment type="similarity">
    <text evidence="4 19">Belongs to the CobS family.</text>
</comment>
<keyword evidence="12 19" id="KW-1133">Transmembrane helix</keyword>
<evidence type="ECO:0000256" key="13">
    <source>
        <dbReference type="ARBA" id="ARBA00023136"/>
    </source>
</evidence>
<evidence type="ECO:0000256" key="3">
    <source>
        <dbReference type="ARBA" id="ARBA00004663"/>
    </source>
</evidence>
<comment type="catalytic activity">
    <reaction evidence="18 19">
        <text>alpha-ribazole 5'-phosphate + adenosylcob(III)inamide-GDP = adenosylcob(III)alamin 5'-phosphate + GMP + H(+)</text>
        <dbReference type="Rhea" id="RHEA:23560"/>
        <dbReference type="ChEBI" id="CHEBI:15378"/>
        <dbReference type="ChEBI" id="CHEBI:57918"/>
        <dbReference type="ChEBI" id="CHEBI:58115"/>
        <dbReference type="ChEBI" id="CHEBI:60487"/>
        <dbReference type="ChEBI" id="CHEBI:60493"/>
        <dbReference type="EC" id="2.7.8.26"/>
    </reaction>
</comment>
<dbReference type="InterPro" id="IPR003805">
    <property type="entry name" value="CobS"/>
</dbReference>
<evidence type="ECO:0000256" key="14">
    <source>
        <dbReference type="ARBA" id="ARBA00025228"/>
    </source>
</evidence>
<keyword evidence="9 19" id="KW-0808">Transferase</keyword>
<gene>
    <name evidence="19" type="primary">cobS</name>
    <name evidence="20" type="ORF">MHL29_06635</name>
</gene>
<evidence type="ECO:0000256" key="2">
    <source>
        <dbReference type="ARBA" id="ARBA00004651"/>
    </source>
</evidence>
<evidence type="ECO:0000256" key="16">
    <source>
        <dbReference type="ARBA" id="ARBA00032853"/>
    </source>
</evidence>
<dbReference type="Pfam" id="PF02654">
    <property type="entry name" value="CobS"/>
    <property type="match status" value="1"/>
</dbReference>
<dbReference type="Proteomes" id="UP001521931">
    <property type="component" value="Unassembled WGS sequence"/>
</dbReference>
<protein>
    <recommendedName>
        <fullName evidence="6 19">Adenosylcobinamide-GDP ribazoletransferase</fullName>
        <ecNumber evidence="5 19">2.7.8.26</ecNumber>
    </recommendedName>
    <alternativeName>
        <fullName evidence="16 19">Cobalamin synthase</fullName>
    </alternativeName>
    <alternativeName>
        <fullName evidence="15 19">Cobalamin-5'-phosphate synthase</fullName>
    </alternativeName>
</protein>
<feature type="transmembrane region" description="Helical" evidence="19">
    <location>
        <begin position="45"/>
        <end position="67"/>
    </location>
</feature>
<evidence type="ECO:0000256" key="11">
    <source>
        <dbReference type="ARBA" id="ARBA00022842"/>
    </source>
</evidence>
<evidence type="ECO:0000256" key="18">
    <source>
        <dbReference type="ARBA" id="ARBA00049504"/>
    </source>
</evidence>
<keyword evidence="8 19" id="KW-0169">Cobalamin biosynthesis</keyword>
<evidence type="ECO:0000256" key="5">
    <source>
        <dbReference type="ARBA" id="ARBA00013200"/>
    </source>
</evidence>
<comment type="subcellular location">
    <subcellularLocation>
        <location evidence="2 19">Cell membrane</location>
        <topology evidence="2 19">Multi-pass membrane protein</topology>
    </subcellularLocation>
</comment>
<evidence type="ECO:0000256" key="6">
    <source>
        <dbReference type="ARBA" id="ARBA00015850"/>
    </source>
</evidence>
<dbReference type="PANTHER" id="PTHR34148:SF1">
    <property type="entry name" value="ADENOSYLCOBINAMIDE-GDP RIBAZOLETRANSFERASE"/>
    <property type="match status" value="1"/>
</dbReference>
<feature type="transmembrane region" description="Helical" evidence="19">
    <location>
        <begin position="191"/>
        <end position="212"/>
    </location>
</feature>